<dbReference type="Proteomes" id="UP000664417">
    <property type="component" value="Unassembled WGS sequence"/>
</dbReference>
<evidence type="ECO:0000313" key="3">
    <source>
        <dbReference type="Proteomes" id="UP000664417"/>
    </source>
</evidence>
<reference evidence="2" key="1">
    <citation type="submission" date="2021-03" db="EMBL/GenBank/DDBJ databases">
        <authorList>
            <person name="Wang G."/>
        </authorList>
    </citation>
    <scope>NUCLEOTIDE SEQUENCE</scope>
    <source>
        <strain evidence="2">KCTC 12899</strain>
    </source>
</reference>
<name>A0A8J7QFL6_9BACT</name>
<dbReference type="Pfam" id="PF14332">
    <property type="entry name" value="DUF4388"/>
    <property type="match status" value="1"/>
</dbReference>
<dbReference type="InterPro" id="IPR025497">
    <property type="entry name" value="PatA-like_N"/>
</dbReference>
<evidence type="ECO:0000313" key="2">
    <source>
        <dbReference type="EMBL" id="MBO1317560.1"/>
    </source>
</evidence>
<dbReference type="EMBL" id="JAFREP010000003">
    <property type="protein sequence ID" value="MBO1317560.1"/>
    <property type="molecule type" value="Genomic_DNA"/>
</dbReference>
<evidence type="ECO:0000259" key="1">
    <source>
        <dbReference type="Pfam" id="PF14332"/>
    </source>
</evidence>
<proteinExistence type="predicted"/>
<organism evidence="2 3">
    <name type="scientific">Acanthopleuribacter pedis</name>
    <dbReference type="NCBI Taxonomy" id="442870"/>
    <lineage>
        <taxon>Bacteria</taxon>
        <taxon>Pseudomonadati</taxon>
        <taxon>Acidobacteriota</taxon>
        <taxon>Holophagae</taxon>
        <taxon>Acanthopleuribacterales</taxon>
        <taxon>Acanthopleuribacteraceae</taxon>
        <taxon>Acanthopleuribacter</taxon>
    </lineage>
</organism>
<keyword evidence="3" id="KW-1185">Reference proteome</keyword>
<sequence>MSTQVLRGKIEPLALIEVFAYLGRHQETGILNVTCDEIKKSVIVHRGFIIFARSNQTQDRLGDVLLAGGMINQQQYDEATHLIYEKGYRHGRALVEIGAISPKLLWEAIQNQIHTIVRSLVPLEHGSFEFIRQQIKHKESITLQLSISEMVIDLIRGYPQREEFAAYFKNRDLCYQANEAERDGLSALEPYEQYIFNFLDGETPLQQLCALSDIGEEESLRVVYLLHCLGLIEPVALEEVPPLEVVPEPEPVVEPAAPPPPGHNIHPVIVRYCDIYRYIQQYLSERVGAMGTQLLRKYFEETARNYPAVYEGIDLSADGAPQPFALQERLSEMEGAEAQRVLAMEEALDEYLFAGILAVKKMLGAEHEGEVLRHIEQLA</sequence>
<accession>A0A8J7QFL6</accession>
<feature type="domain" description="PatA-like N-terminal" evidence="1">
    <location>
        <begin position="8"/>
        <end position="156"/>
    </location>
</feature>
<dbReference type="SUPFAM" id="SSF160246">
    <property type="entry name" value="EspE N-terminal domain-like"/>
    <property type="match status" value="1"/>
</dbReference>
<gene>
    <name evidence="2" type="ORF">J3U88_03740</name>
</gene>
<dbReference type="InterPro" id="IPR037257">
    <property type="entry name" value="T2SS_E_N_sf"/>
</dbReference>
<dbReference type="AlphaFoldDB" id="A0A8J7QFL6"/>
<dbReference type="RefSeq" id="WP_207856856.1">
    <property type="nucleotide sequence ID" value="NZ_JAFREP010000003.1"/>
</dbReference>
<protein>
    <submittedName>
        <fullName evidence="2">DUF4388 domain-containing protein</fullName>
    </submittedName>
</protein>
<comment type="caution">
    <text evidence="2">The sequence shown here is derived from an EMBL/GenBank/DDBJ whole genome shotgun (WGS) entry which is preliminary data.</text>
</comment>